<evidence type="ECO:0000313" key="3">
    <source>
        <dbReference type="Proteomes" id="UP000008022"/>
    </source>
</evidence>
<protein>
    <submittedName>
        <fullName evidence="2">Uncharacterized protein</fullName>
    </submittedName>
</protein>
<dbReference type="HOGENOM" id="CLU_571880_0_0_1"/>
<evidence type="ECO:0000256" key="1">
    <source>
        <dbReference type="SAM" id="MobiDB-lite"/>
    </source>
</evidence>
<feature type="compositionally biased region" description="Gly residues" evidence="1">
    <location>
        <begin position="364"/>
        <end position="399"/>
    </location>
</feature>
<dbReference type="EnsemblPlants" id="ORUFI07G06060.1">
    <property type="protein sequence ID" value="ORUFI07G06060.1"/>
    <property type="gene ID" value="ORUFI07G06060"/>
</dbReference>
<reference evidence="3" key="1">
    <citation type="submission" date="2013-06" db="EMBL/GenBank/DDBJ databases">
        <authorList>
            <person name="Zhao Q."/>
        </authorList>
    </citation>
    <scope>NUCLEOTIDE SEQUENCE</scope>
    <source>
        <strain evidence="3">cv. W1943</strain>
    </source>
</reference>
<proteinExistence type="predicted"/>
<keyword evidence="3" id="KW-1185">Reference proteome</keyword>
<feature type="compositionally biased region" description="Low complexity" evidence="1">
    <location>
        <begin position="289"/>
        <end position="303"/>
    </location>
</feature>
<feature type="region of interest" description="Disordered" evidence="1">
    <location>
        <begin position="1"/>
        <end position="29"/>
    </location>
</feature>
<feature type="compositionally biased region" description="Gly residues" evidence="1">
    <location>
        <begin position="319"/>
        <end position="337"/>
    </location>
</feature>
<name>A0A0E0Q575_ORYRU</name>
<sequence>MERTASLAPATSRSVLSWRRPYPAAARPPAPLLRLDAGRLPRRRSRSSAWTPVVYLNVGRRRYSARCSSAESPPAKLRVLVPAESPIGDAPSPARRVAVRSPSRAAHSRSSACSPLPSRLPALLLRRPAESPAPLPARCRPARRGELLRRPAPPSGLSSGGSGDGECCGGGSGDGEGCGDGSGLSLSAADLADAVVAEPRLLAVKADTIARRRSAAPSCLAARRISVVEREVRAEAEVAMVIANGVVSGCKRERRDDAARALTLLALRRRRRAHRRRRRQARQRRWRQARATTADSTAAVGDRLGSGGVRGLGGAGSCGGEGGGAGSDNGEGSGGGRWLERRAADPTMGRAALTEDGSGDGGDKLGSGGVEGLGGTGSCGGEGGGGGSDDGEGCADGSGGGPAPWLLRAKVDAITRRIASLRDRSSVAEIQVRAEVAAAMVVANGVVSGGKRRPSHPSLVPSTKQKTGIVLFYKPNTQ</sequence>
<organism evidence="2 3">
    <name type="scientific">Oryza rufipogon</name>
    <name type="common">Brownbeard rice</name>
    <name type="synonym">Asian wild rice</name>
    <dbReference type="NCBI Taxonomy" id="4529"/>
    <lineage>
        <taxon>Eukaryota</taxon>
        <taxon>Viridiplantae</taxon>
        <taxon>Streptophyta</taxon>
        <taxon>Embryophyta</taxon>
        <taxon>Tracheophyta</taxon>
        <taxon>Spermatophyta</taxon>
        <taxon>Magnoliopsida</taxon>
        <taxon>Liliopsida</taxon>
        <taxon>Poales</taxon>
        <taxon>Poaceae</taxon>
        <taxon>BOP clade</taxon>
        <taxon>Oryzoideae</taxon>
        <taxon>Oryzeae</taxon>
        <taxon>Oryzinae</taxon>
        <taxon>Oryza</taxon>
    </lineage>
</organism>
<feature type="compositionally biased region" description="Basic residues" evidence="1">
    <location>
        <begin position="272"/>
        <end position="288"/>
    </location>
</feature>
<dbReference type="OMA" id="VWEIRTT"/>
<feature type="compositionally biased region" description="Gly residues" evidence="1">
    <location>
        <begin position="158"/>
        <end position="168"/>
    </location>
</feature>
<feature type="region of interest" description="Disordered" evidence="1">
    <location>
        <begin position="319"/>
        <end position="339"/>
    </location>
</feature>
<dbReference type="Proteomes" id="UP000008022">
    <property type="component" value="Unassembled WGS sequence"/>
</dbReference>
<reference evidence="2" key="2">
    <citation type="submission" date="2015-06" db="UniProtKB">
        <authorList>
            <consortium name="EnsemblPlants"/>
        </authorList>
    </citation>
    <scope>IDENTIFICATION</scope>
</reference>
<feature type="region of interest" description="Disordered" evidence="1">
    <location>
        <begin position="272"/>
        <end position="306"/>
    </location>
</feature>
<accession>A0A0E0Q575</accession>
<evidence type="ECO:0000313" key="2">
    <source>
        <dbReference type="EnsemblPlants" id="ORUFI07G06060.1"/>
    </source>
</evidence>
<feature type="region of interest" description="Disordered" evidence="1">
    <location>
        <begin position="351"/>
        <end position="399"/>
    </location>
</feature>
<dbReference type="AlphaFoldDB" id="A0A0E0Q575"/>
<dbReference type="Gramene" id="ORUFI07G06060.1">
    <property type="protein sequence ID" value="ORUFI07G06060.1"/>
    <property type="gene ID" value="ORUFI07G06060"/>
</dbReference>
<feature type="region of interest" description="Disordered" evidence="1">
    <location>
        <begin position="131"/>
        <end position="168"/>
    </location>
</feature>